<evidence type="ECO:0000313" key="2">
    <source>
        <dbReference type="Proteomes" id="UP000307720"/>
    </source>
</evidence>
<comment type="caution">
    <text evidence="1">The sequence shown here is derived from an EMBL/GenBank/DDBJ whole genome shotgun (WGS) entry which is preliminary data.</text>
</comment>
<keyword evidence="2" id="KW-1185">Reference proteome</keyword>
<sequence>MNERRIRQLERRKERRKRKILFAAVMTGVFLLGLACGRCIVSASKPQRTSYKHYKIIRIAANETLWDIANIYMSEEYGSVYEYIREVKEINSINGCNILYGQRLLVPYYSTETELPNT</sequence>
<proteinExistence type="predicted"/>
<gene>
    <name evidence="1" type="ORF">E5357_02265</name>
</gene>
<name>A0AC61R2C6_9FIRM</name>
<organism evidence="1 2">
    <name type="scientific">Hominisplanchenecus murintestinalis</name>
    <dbReference type="NCBI Taxonomy" id="2941517"/>
    <lineage>
        <taxon>Bacteria</taxon>
        <taxon>Bacillati</taxon>
        <taxon>Bacillota</taxon>
        <taxon>Clostridia</taxon>
        <taxon>Lachnospirales</taxon>
        <taxon>Lachnospiraceae</taxon>
        <taxon>Hominisplanchenecus</taxon>
    </lineage>
</organism>
<accession>A0AC61R2C6</accession>
<protein>
    <submittedName>
        <fullName evidence="1">Uncharacterized protein</fullName>
    </submittedName>
</protein>
<dbReference type="EMBL" id="SRZB01000002">
    <property type="protein sequence ID" value="TGY00349.1"/>
    <property type="molecule type" value="Genomic_DNA"/>
</dbReference>
<evidence type="ECO:0000313" key="1">
    <source>
        <dbReference type="EMBL" id="TGY00349.1"/>
    </source>
</evidence>
<reference evidence="1" key="1">
    <citation type="submission" date="2019-04" db="EMBL/GenBank/DDBJ databases">
        <title>Microbes associate with the intestines of laboratory mice.</title>
        <authorList>
            <person name="Navarre W."/>
            <person name="Wong E."/>
            <person name="Huang K."/>
            <person name="Tropini C."/>
            <person name="Ng K."/>
            <person name="Yu B."/>
        </authorList>
    </citation>
    <scope>NUCLEOTIDE SEQUENCE</scope>
    <source>
        <strain evidence="1">NM72_1-8</strain>
    </source>
</reference>
<dbReference type="Proteomes" id="UP000307720">
    <property type="component" value="Unassembled WGS sequence"/>
</dbReference>